<evidence type="ECO:0000256" key="1">
    <source>
        <dbReference type="ARBA" id="ARBA00004308"/>
    </source>
</evidence>
<keyword evidence="7" id="KW-1185">Reference proteome</keyword>
<dbReference type="GO" id="GO:0045121">
    <property type="term" value="C:membrane raft"/>
    <property type="evidence" value="ECO:0007669"/>
    <property type="project" value="InterPro"/>
</dbReference>
<dbReference type="OrthoDB" id="5299893at2759"/>
<keyword evidence="3" id="KW-0472">Membrane</keyword>
<evidence type="ECO:0000313" key="7">
    <source>
        <dbReference type="Proteomes" id="UP000039046"/>
    </source>
</evidence>
<evidence type="ECO:0000256" key="4">
    <source>
        <dbReference type="ARBA" id="ARBA00023139"/>
    </source>
</evidence>
<accession>A0A0A1T444</accession>
<dbReference type="EMBL" id="CDHN01000001">
    <property type="protein sequence ID" value="CEJ80089.1"/>
    <property type="molecule type" value="Genomic_DNA"/>
</dbReference>
<dbReference type="InterPro" id="IPR028209">
    <property type="entry name" value="LAMTOR1/MEH1"/>
</dbReference>
<proteinExistence type="predicted"/>
<gene>
    <name evidence="6" type="ORF">VHEMI00294</name>
</gene>
<dbReference type="GO" id="GO:0071986">
    <property type="term" value="C:Ragulator complex"/>
    <property type="evidence" value="ECO:0007669"/>
    <property type="project" value="InterPro"/>
</dbReference>
<dbReference type="HOGENOM" id="CLU_108580_0_0_1"/>
<dbReference type="GO" id="GO:0001919">
    <property type="term" value="P:regulation of receptor recycling"/>
    <property type="evidence" value="ECO:0007669"/>
    <property type="project" value="InterPro"/>
</dbReference>
<keyword evidence="2" id="KW-0519">Myristate</keyword>
<evidence type="ECO:0000256" key="2">
    <source>
        <dbReference type="ARBA" id="ARBA00022707"/>
    </source>
</evidence>
<dbReference type="SMART" id="SM01262">
    <property type="entry name" value="LAMTOR"/>
    <property type="match status" value="1"/>
</dbReference>
<evidence type="ECO:0000256" key="5">
    <source>
        <dbReference type="ARBA" id="ARBA00023288"/>
    </source>
</evidence>
<dbReference type="GO" id="GO:0043410">
    <property type="term" value="P:positive regulation of MAPK cascade"/>
    <property type="evidence" value="ECO:0007669"/>
    <property type="project" value="InterPro"/>
</dbReference>
<dbReference type="GO" id="GO:0031902">
    <property type="term" value="C:late endosome membrane"/>
    <property type="evidence" value="ECO:0007669"/>
    <property type="project" value="InterPro"/>
</dbReference>
<evidence type="ECO:0008006" key="8">
    <source>
        <dbReference type="Google" id="ProtNLM"/>
    </source>
</evidence>
<sequence length="161" mass="17427">MGACQSCLGSRKPEVVEESEENRLLYDDANGIQYGSFNDGVMPGDETIETQRENEALQRVVAKTSSNMVDVFDIAPRNPGAEAAATAFGYTSQDARAARYQHLVSKLHTEQGEQPAGIKVDWLDGDQSLKNNDRPMSLKTLDDDDDALVGTFADAAAAATR</sequence>
<dbReference type="GO" id="GO:0071230">
    <property type="term" value="P:cellular response to amino acid stimulus"/>
    <property type="evidence" value="ECO:0007669"/>
    <property type="project" value="InterPro"/>
</dbReference>
<evidence type="ECO:0000256" key="3">
    <source>
        <dbReference type="ARBA" id="ARBA00023136"/>
    </source>
</evidence>
<dbReference type="Pfam" id="PF15454">
    <property type="entry name" value="LAMTOR"/>
    <property type="match status" value="1"/>
</dbReference>
<organism evidence="6 7">
    <name type="scientific">[Torrubiella] hemipterigena</name>
    <dbReference type="NCBI Taxonomy" id="1531966"/>
    <lineage>
        <taxon>Eukaryota</taxon>
        <taxon>Fungi</taxon>
        <taxon>Dikarya</taxon>
        <taxon>Ascomycota</taxon>
        <taxon>Pezizomycotina</taxon>
        <taxon>Sordariomycetes</taxon>
        <taxon>Hypocreomycetidae</taxon>
        <taxon>Hypocreales</taxon>
        <taxon>Clavicipitaceae</taxon>
        <taxon>Clavicipitaceae incertae sedis</taxon>
        <taxon>'Torrubiella' clade</taxon>
    </lineage>
</organism>
<reference evidence="6 7" key="1">
    <citation type="journal article" date="2015" name="Genome Announc.">
        <title>Draft Genome Sequence and Gene Annotation of the Entomopathogenic Fungus Verticillium hemipterigenum.</title>
        <authorList>
            <person name="Horn F."/>
            <person name="Habel A."/>
            <person name="Scharf D.H."/>
            <person name="Dworschak J."/>
            <person name="Brakhage A.A."/>
            <person name="Guthke R."/>
            <person name="Hertweck C."/>
            <person name="Linde J."/>
        </authorList>
    </citation>
    <scope>NUCLEOTIDE SEQUENCE [LARGE SCALE GENOMIC DNA]</scope>
</reference>
<comment type="subcellular location">
    <subcellularLocation>
        <location evidence="1">Endomembrane system</location>
    </subcellularLocation>
</comment>
<keyword evidence="5" id="KW-0449">Lipoprotein</keyword>
<dbReference type="AlphaFoldDB" id="A0A0A1T444"/>
<keyword evidence="4" id="KW-0564">Palmitate</keyword>
<dbReference type="Proteomes" id="UP000039046">
    <property type="component" value="Unassembled WGS sequence"/>
</dbReference>
<dbReference type="GO" id="GO:0032008">
    <property type="term" value="P:positive regulation of TOR signaling"/>
    <property type="evidence" value="ECO:0007669"/>
    <property type="project" value="InterPro"/>
</dbReference>
<name>A0A0A1T444_9HYPO</name>
<protein>
    <recommendedName>
        <fullName evidence="8">Late endosomal/lysosomal adaptor and MAPK and MTOR activator domain-containing protein</fullName>
    </recommendedName>
</protein>
<evidence type="ECO:0000313" key="6">
    <source>
        <dbReference type="EMBL" id="CEJ80089.1"/>
    </source>
</evidence>
<dbReference type="GO" id="GO:0016197">
    <property type="term" value="P:endosomal transport"/>
    <property type="evidence" value="ECO:0007669"/>
    <property type="project" value="InterPro"/>
</dbReference>